<dbReference type="RefSeq" id="WP_005369361.1">
    <property type="nucleotide sequence ID" value="NZ_CM001475.1"/>
</dbReference>
<gene>
    <name evidence="7" type="ORF">Metal_0529</name>
</gene>
<dbReference type="AlphaFoldDB" id="H8GNV7"/>
<accession>H8GNV7</accession>
<sequence length="733" mass="83534">MSSLLSSKFRPAGVSAFVLFCLAVSLIPAGCTGTLWNDPYPPEDDKQAVLYQSFAERPKHLDPAVAYSENEYAFIAQIYEPPLQYHYLKRPYQLVPLTVTRLPEITYYGRQGQKLAPDADPQDIAYSDYLLEIKPGIRFQPHPAFAQDQGGQYRYHHLKPEEIESLSTLNDFAETGTRELTAEDYVYQIKRLAYPKTQSPIAEIMKGYIVGFDEFAGQSADKPMPALRTLPMSGVEVLDRYRYKIRIKGKYPQFSYWLAMPFFAPMPWEADAFYGQPGLDDKNVTLDWYPVGSGPFYLAENNPNRRMLLLRNPNFHTETYPAEGEPGDAEQGLLEDAGKPLPFIDKVVFTLEKETIPSWSKFLQGYYDASGIASDSFDQAVQFTGGGITLTDSLKEKGIRLQTSVETSIFYMGFNMLDPTVGGDSEKSRKLRQAIAIAVDYEEFIAIFRNERGVPAQGAIPPGIFGNEAGEAGLNRYVYDWVNGKPQRKPIEAARKLIAEAGYPNGIDPKTKAPLILYFDTTATSVDDKPLMNWYRKQFQKLGIQLVIRATDYNRFQQKMSSGNAQIFTWGWNADYPDPENFFSLLYGPNGKVKQSGENAGNYRNPEFDRLFERMRNMENDPPRLEIIRQMQEIIRRDAPWVFGFHPKTFSLYHGWVSNLKPNLMANNRTKYIRVDPVRRAELRKDWNRPVLWPLAIGGAALILLLMPAVSAYRRRTHRPVSEISKIQTEAIR</sequence>
<dbReference type="Gene3D" id="3.90.76.10">
    <property type="entry name" value="Dipeptide-binding Protein, Domain 1"/>
    <property type="match status" value="1"/>
</dbReference>
<evidence type="ECO:0000313" key="8">
    <source>
        <dbReference type="Proteomes" id="UP000005090"/>
    </source>
</evidence>
<dbReference type="EMBL" id="CM001475">
    <property type="protein sequence ID" value="EIC28379.1"/>
    <property type="molecule type" value="Genomic_DNA"/>
</dbReference>
<dbReference type="Gene3D" id="3.40.190.10">
    <property type="entry name" value="Periplasmic binding protein-like II"/>
    <property type="match status" value="1"/>
</dbReference>
<comment type="similarity">
    <text evidence="2">Belongs to the bacterial solute-binding protein 5 family.</text>
</comment>
<dbReference type="Proteomes" id="UP000005090">
    <property type="component" value="Chromosome"/>
</dbReference>
<evidence type="ECO:0000313" key="7">
    <source>
        <dbReference type="EMBL" id="EIC28379.1"/>
    </source>
</evidence>
<dbReference type="Pfam" id="PF00496">
    <property type="entry name" value="SBP_bac_5"/>
    <property type="match status" value="1"/>
</dbReference>
<keyword evidence="4" id="KW-0732">Signal</keyword>
<evidence type="ECO:0000256" key="3">
    <source>
        <dbReference type="ARBA" id="ARBA00022448"/>
    </source>
</evidence>
<dbReference type="GO" id="GO:1904680">
    <property type="term" value="F:peptide transmembrane transporter activity"/>
    <property type="evidence" value="ECO:0007669"/>
    <property type="project" value="TreeGrafter"/>
</dbReference>
<keyword evidence="5" id="KW-1133">Transmembrane helix</keyword>
<evidence type="ECO:0000256" key="4">
    <source>
        <dbReference type="ARBA" id="ARBA00022729"/>
    </source>
</evidence>
<dbReference type="GO" id="GO:0030313">
    <property type="term" value="C:cell envelope"/>
    <property type="evidence" value="ECO:0007669"/>
    <property type="project" value="UniProtKB-SubCell"/>
</dbReference>
<keyword evidence="3" id="KW-0813">Transport</keyword>
<dbReference type="InterPro" id="IPR039424">
    <property type="entry name" value="SBP_5"/>
</dbReference>
<keyword evidence="5" id="KW-0472">Membrane</keyword>
<dbReference type="InterPro" id="IPR000914">
    <property type="entry name" value="SBP_5_dom"/>
</dbReference>
<dbReference type="CDD" id="cd08505">
    <property type="entry name" value="PBP2_NikA_DppA_OppA_like_18"/>
    <property type="match status" value="1"/>
</dbReference>
<comment type="subcellular location">
    <subcellularLocation>
        <location evidence="1">Cell envelope</location>
    </subcellularLocation>
</comment>
<protein>
    <submittedName>
        <fullName evidence="7">ABC-type oligopeptide transport system, periplasmic component</fullName>
    </submittedName>
</protein>
<organism evidence="7 8">
    <name type="scientific">Methylomicrobium album BG8</name>
    <dbReference type="NCBI Taxonomy" id="686340"/>
    <lineage>
        <taxon>Bacteria</taxon>
        <taxon>Pseudomonadati</taxon>
        <taxon>Pseudomonadota</taxon>
        <taxon>Gammaproteobacteria</taxon>
        <taxon>Methylococcales</taxon>
        <taxon>Methylococcaceae</taxon>
        <taxon>Methylomicrobium</taxon>
    </lineage>
</organism>
<evidence type="ECO:0000259" key="6">
    <source>
        <dbReference type="Pfam" id="PF00496"/>
    </source>
</evidence>
<feature type="transmembrane region" description="Helical" evidence="5">
    <location>
        <begin position="691"/>
        <end position="710"/>
    </location>
</feature>
<dbReference type="PANTHER" id="PTHR30290:SF10">
    <property type="entry name" value="PERIPLASMIC OLIGOPEPTIDE-BINDING PROTEIN-RELATED"/>
    <property type="match status" value="1"/>
</dbReference>
<dbReference type="HOGENOM" id="CLU_017028_6_0_6"/>
<evidence type="ECO:0000256" key="5">
    <source>
        <dbReference type="SAM" id="Phobius"/>
    </source>
</evidence>
<evidence type="ECO:0000256" key="1">
    <source>
        <dbReference type="ARBA" id="ARBA00004196"/>
    </source>
</evidence>
<reference evidence="7 8" key="1">
    <citation type="journal article" date="2013" name="Genome Announc.">
        <title>Genome Sequence of the Obligate Gammaproteobacterial Methanotroph Methylomicrobium album Strain BG8.</title>
        <authorList>
            <person name="Kits K.D."/>
            <person name="Kalyuzhnaya M.G."/>
            <person name="Klotz M.G."/>
            <person name="Jetten M.S."/>
            <person name="Op den Camp H.J."/>
            <person name="Vuilleumier S."/>
            <person name="Bringel F."/>
            <person name="Dispirito A.A."/>
            <person name="Murrell J.C."/>
            <person name="Bruce D."/>
            <person name="Cheng J.F."/>
            <person name="Copeland A."/>
            <person name="Goodwin L."/>
            <person name="Hauser L."/>
            <person name="Lajus A."/>
            <person name="Land M.L."/>
            <person name="Lapidus A."/>
            <person name="Lucas S."/>
            <person name="Medigue C."/>
            <person name="Pitluck S."/>
            <person name="Woyke T."/>
            <person name="Zeytun A."/>
            <person name="Stein L.Y."/>
        </authorList>
    </citation>
    <scope>NUCLEOTIDE SEQUENCE [LARGE SCALE GENOMIC DNA]</scope>
    <source>
        <strain evidence="7 8">BG8</strain>
    </source>
</reference>
<dbReference type="PANTHER" id="PTHR30290">
    <property type="entry name" value="PERIPLASMIC BINDING COMPONENT OF ABC TRANSPORTER"/>
    <property type="match status" value="1"/>
</dbReference>
<dbReference type="STRING" id="686340.Metal_0529"/>
<proteinExistence type="inferred from homology"/>
<keyword evidence="5" id="KW-0812">Transmembrane</keyword>
<dbReference type="eggNOG" id="COG4166">
    <property type="taxonomic scope" value="Bacteria"/>
</dbReference>
<dbReference type="SUPFAM" id="SSF53850">
    <property type="entry name" value="Periplasmic binding protein-like II"/>
    <property type="match status" value="1"/>
</dbReference>
<keyword evidence="8" id="KW-1185">Reference proteome</keyword>
<dbReference type="Gene3D" id="3.10.105.10">
    <property type="entry name" value="Dipeptide-binding Protein, Domain 3"/>
    <property type="match status" value="1"/>
</dbReference>
<name>H8GNV7_METAL</name>
<evidence type="ECO:0000256" key="2">
    <source>
        <dbReference type="ARBA" id="ARBA00005695"/>
    </source>
</evidence>
<dbReference type="GO" id="GO:0015833">
    <property type="term" value="P:peptide transport"/>
    <property type="evidence" value="ECO:0007669"/>
    <property type="project" value="TreeGrafter"/>
</dbReference>
<feature type="domain" description="Solute-binding protein family 5" evidence="6">
    <location>
        <begin position="179"/>
        <end position="592"/>
    </location>
</feature>